<evidence type="ECO:0000313" key="2">
    <source>
        <dbReference type="EMBL" id="AAW46626.1"/>
    </source>
</evidence>
<feature type="compositionally biased region" description="Polar residues" evidence="1">
    <location>
        <begin position="583"/>
        <end position="602"/>
    </location>
</feature>
<proteinExistence type="predicted"/>
<feature type="compositionally biased region" description="Low complexity" evidence="1">
    <location>
        <begin position="634"/>
        <end position="644"/>
    </location>
</feature>
<organism evidence="2 3">
    <name type="scientific">Cryptococcus deneoformans (strain JEC21 / ATCC MYA-565)</name>
    <name type="common">Cryptococcus neoformans var. neoformans serotype D</name>
    <dbReference type="NCBI Taxonomy" id="214684"/>
    <lineage>
        <taxon>Eukaryota</taxon>
        <taxon>Fungi</taxon>
        <taxon>Dikarya</taxon>
        <taxon>Basidiomycota</taxon>
        <taxon>Agaricomycotina</taxon>
        <taxon>Tremellomycetes</taxon>
        <taxon>Tremellales</taxon>
        <taxon>Cryptococcaceae</taxon>
        <taxon>Cryptococcus</taxon>
        <taxon>Cryptococcus neoformans species complex</taxon>
    </lineage>
</organism>
<dbReference type="GeneID" id="3254772"/>
<protein>
    <recommendedName>
        <fullName evidence="4">Something about silencing protein 4 domain-containing protein</fullName>
    </recommendedName>
</protein>
<dbReference type="PaxDb" id="214684-Q5K8C8"/>
<dbReference type="HOGENOM" id="CLU_312832_0_0_1"/>
<dbReference type="InParanoid" id="Q5K8C8"/>
<dbReference type="AlphaFoldDB" id="Q5K8C8"/>
<gene>
    <name evidence="2" type="ordered locus">CNL06150</name>
</gene>
<evidence type="ECO:0000313" key="3">
    <source>
        <dbReference type="Proteomes" id="UP000002149"/>
    </source>
</evidence>
<dbReference type="OMA" id="ANCKEGT"/>
<dbReference type="EMBL" id="AE017352">
    <property type="protein sequence ID" value="AAW46626.1"/>
    <property type="molecule type" value="Genomic_DNA"/>
</dbReference>
<feature type="region of interest" description="Disordered" evidence="1">
    <location>
        <begin position="1"/>
        <end position="280"/>
    </location>
</feature>
<feature type="compositionally biased region" description="Polar residues" evidence="1">
    <location>
        <begin position="19"/>
        <end position="30"/>
    </location>
</feature>
<evidence type="ECO:0000256" key="1">
    <source>
        <dbReference type="SAM" id="MobiDB-lite"/>
    </source>
</evidence>
<feature type="region of interest" description="Disordered" evidence="1">
    <location>
        <begin position="340"/>
        <end position="366"/>
    </location>
</feature>
<reference evidence="2 3" key="1">
    <citation type="journal article" date="2005" name="Science">
        <title>The genome of the basidiomycetous yeast and human pathogen Cryptococcus neoformans.</title>
        <authorList>
            <person name="Loftus B.J."/>
            <person name="Fung E."/>
            <person name="Roncaglia P."/>
            <person name="Rowley D."/>
            <person name="Amedeo P."/>
            <person name="Bruno D."/>
            <person name="Vamathevan J."/>
            <person name="Miranda M."/>
            <person name="Anderson I.J."/>
            <person name="Fraser J.A."/>
            <person name="Allen J.E."/>
            <person name="Bosdet I.E."/>
            <person name="Brent M.R."/>
            <person name="Chiu R."/>
            <person name="Doering T.L."/>
            <person name="Donlin M.J."/>
            <person name="D'Souza C.A."/>
            <person name="Fox D.S."/>
            <person name="Grinberg V."/>
            <person name="Fu J."/>
            <person name="Fukushima M."/>
            <person name="Haas B.J."/>
            <person name="Huang J.C."/>
            <person name="Janbon G."/>
            <person name="Jones S.J."/>
            <person name="Koo H.L."/>
            <person name="Krzywinski M.I."/>
            <person name="Kwon-Chung J.K."/>
            <person name="Lengeler K.B."/>
            <person name="Maiti R."/>
            <person name="Marra M.A."/>
            <person name="Marra R.E."/>
            <person name="Mathewson C.A."/>
            <person name="Mitchell T.G."/>
            <person name="Pertea M."/>
            <person name="Riggs F.R."/>
            <person name="Salzberg S.L."/>
            <person name="Schein J.E."/>
            <person name="Shvartsbeyn A."/>
            <person name="Shin H."/>
            <person name="Shumway M."/>
            <person name="Specht C.A."/>
            <person name="Suh B.B."/>
            <person name="Tenney A."/>
            <person name="Utterback T.R."/>
            <person name="Wickes B.L."/>
            <person name="Wortman J.R."/>
            <person name="Wye N.H."/>
            <person name="Kronstad J.W."/>
            <person name="Lodge J.K."/>
            <person name="Heitman J."/>
            <person name="Davis R.W."/>
            <person name="Fraser C.M."/>
            <person name="Hyman R.W."/>
        </authorList>
    </citation>
    <scope>NUCLEOTIDE SEQUENCE [LARGE SCALE GENOMIC DNA]</scope>
    <source>
        <strain evidence="3">JEC21 / ATCC MYA-565</strain>
    </source>
</reference>
<feature type="compositionally biased region" description="Low complexity" evidence="1">
    <location>
        <begin position="80"/>
        <end position="94"/>
    </location>
</feature>
<feature type="region of interest" description="Disordered" evidence="1">
    <location>
        <begin position="557"/>
        <end position="602"/>
    </location>
</feature>
<feature type="compositionally biased region" description="Pro residues" evidence="1">
    <location>
        <begin position="746"/>
        <end position="759"/>
    </location>
</feature>
<dbReference type="KEGG" id="cne:CNL06150"/>
<dbReference type="eggNOG" id="ENOG502SD7H">
    <property type="taxonomic scope" value="Eukaryota"/>
</dbReference>
<feature type="compositionally biased region" description="Polar residues" evidence="1">
    <location>
        <begin position="189"/>
        <end position="209"/>
    </location>
</feature>
<feature type="compositionally biased region" description="Basic and acidic residues" evidence="1">
    <location>
        <begin position="115"/>
        <end position="146"/>
    </location>
</feature>
<feature type="compositionally biased region" description="Polar residues" evidence="1">
    <location>
        <begin position="878"/>
        <end position="895"/>
    </location>
</feature>
<dbReference type="STRING" id="214684.Q5K8C8"/>
<feature type="compositionally biased region" description="Low complexity" evidence="1">
    <location>
        <begin position="343"/>
        <end position="355"/>
    </location>
</feature>
<keyword evidence="3" id="KW-1185">Reference proteome</keyword>
<dbReference type="RefSeq" id="XP_568143.1">
    <property type="nucleotide sequence ID" value="XM_568143.2"/>
</dbReference>
<feature type="region of interest" description="Disordered" evidence="1">
    <location>
        <begin position="868"/>
        <end position="900"/>
    </location>
</feature>
<feature type="compositionally biased region" description="Low complexity" evidence="1">
    <location>
        <begin position="247"/>
        <end position="271"/>
    </location>
</feature>
<dbReference type="OrthoDB" id="2555515at2759"/>
<sequence length="912" mass="98237">MSPRPTRKTPRPVAPLPATANTVNASSQLDIQLGTGIARHHNGDEDDDADRDRGYGGQYRGSGLVPGSLAAQDADGGASGNSPKSPSGSASRSGIVVKRQVTVEVQPLSTSTSRPGERRSARVRGKERGRDKRPDGGQPERLERPVELASVDGQQAAGQGSDGTVEHEVEKLVGLPSSATEVTGIGQKPASTDGQPSAAVSQPTESGISENKPRAKVSSSITTTVVKPAPPRKSTPRTKPPMRSKGTSSTPSANPAPALAPASASTPASTDPKYKGKPIERRVLPARIRRAAGGGLEGMRDVEEMVVDWLQRWGEPVTTPPDGLPILLTTLPLEMLNPPPVFTSTASSSGQEQSSRPPITLTPSRKIDPASIEMVRVKMEGTDALVDVKGENTLGQEEMIETPGWVMVKPGEDDEQEAREELKNGPLIGTGTGGVGKGKGVVSPVKRLRRMHDEPEEDTSDAHYIQLHRRHEAFERRQRLREKEKLQFERYKLRSRIDLLRNLSKPAWASIVATVLARDEDGWKSGRVKVEKEGEEWLRERLLKEGEEVMKRYEELLPPENRKHKAGAGINAQHHHHHLPTDATPNSTRFSSPSGSTCASRIQSLTPEPTVLPARVAALRDPVVASTGKRKRSSMGAGTSMGTSKGRHSSALGDRNRDRNENENGKPDGVGEEEGDSSGWKKVAKACTRKKQSVQSARRLDVDVNEGEAQVVGDGDGDGDDDGNGERAEQLWKNQNSLPDPMVSSLPPPQISQPQVPAPPPLPPPFFPPFTASGLPCLIEAASRRESALQEAEASKARAAEPRKGRLISREKTRMSTRLGVVSPFGLPIPGVVEYKYEFTLTEEEDFWPIIAEREAAANRHRRESLLGQNGLSGLGNMGTSSNGSVHNEGSTRQVEQAAVSGAEKMENIVVL</sequence>
<name>Q5K8C8_CRYD1</name>
<feature type="compositionally biased region" description="Basic residues" evidence="1">
    <location>
        <begin position="682"/>
        <end position="692"/>
    </location>
</feature>
<accession>Q5K8C8</accession>
<feature type="region of interest" description="Disordered" evidence="1">
    <location>
        <begin position="623"/>
        <end position="759"/>
    </location>
</feature>
<dbReference type="VEuPathDB" id="FungiDB:CNL06150"/>
<feature type="compositionally biased region" description="Basic and acidic residues" evidence="1">
    <location>
        <begin position="654"/>
        <end position="666"/>
    </location>
</feature>
<feature type="compositionally biased region" description="Basic residues" evidence="1">
    <location>
        <begin position="1"/>
        <end position="10"/>
    </location>
</feature>
<dbReference type="Proteomes" id="UP000002149">
    <property type="component" value="Chromosome 12"/>
</dbReference>
<evidence type="ECO:0008006" key="4">
    <source>
        <dbReference type="Google" id="ProtNLM"/>
    </source>
</evidence>